<dbReference type="PROSITE" id="PS50294">
    <property type="entry name" value="WD_REPEATS_REGION"/>
    <property type="match status" value="2"/>
</dbReference>
<evidence type="ECO:0000259" key="5">
    <source>
        <dbReference type="Pfam" id="PF04003"/>
    </source>
</evidence>
<dbReference type="SMR" id="A2DE21"/>
<feature type="domain" description="Small-subunit processome Utp12" evidence="5">
    <location>
        <begin position="712"/>
        <end position="815"/>
    </location>
</feature>
<dbReference type="RefSeq" id="XP_001582225.1">
    <property type="nucleotide sequence ID" value="XM_001582175.1"/>
</dbReference>
<dbReference type="GO" id="GO:0000028">
    <property type="term" value="P:ribosomal small subunit assembly"/>
    <property type="evidence" value="ECO:0000318"/>
    <property type="project" value="GO_Central"/>
</dbReference>
<dbReference type="OMA" id="HFASINT"/>
<reference evidence="6" key="1">
    <citation type="submission" date="2006-10" db="EMBL/GenBank/DDBJ databases">
        <authorList>
            <person name="Amadeo P."/>
            <person name="Zhao Q."/>
            <person name="Wortman J."/>
            <person name="Fraser-Liggett C."/>
            <person name="Carlton J."/>
        </authorList>
    </citation>
    <scope>NUCLEOTIDE SEQUENCE</scope>
    <source>
        <strain evidence="6">G3</strain>
    </source>
</reference>
<dbReference type="GO" id="GO:0000462">
    <property type="term" value="P:maturation of SSU-rRNA from tricistronic rRNA transcript (SSU-rRNA, 5.8S rRNA, LSU-rRNA)"/>
    <property type="evidence" value="ECO:0000318"/>
    <property type="project" value="GO_Central"/>
</dbReference>
<dbReference type="InterPro" id="IPR001680">
    <property type="entry name" value="WD40_rpt"/>
</dbReference>
<dbReference type="Gene3D" id="2.130.10.10">
    <property type="entry name" value="YVTN repeat-like/Quinoprotein amine dehydrogenase"/>
    <property type="match status" value="3"/>
</dbReference>
<dbReference type="PRINTS" id="PR00320">
    <property type="entry name" value="GPROTEINBRPT"/>
</dbReference>
<comment type="similarity">
    <text evidence="1">Belongs to the WD repeat PWP2 family.</text>
</comment>
<keyword evidence="2 4" id="KW-0853">WD repeat</keyword>
<dbReference type="Pfam" id="PF00400">
    <property type="entry name" value="WD40"/>
    <property type="match status" value="6"/>
</dbReference>
<evidence type="ECO:0000313" key="7">
    <source>
        <dbReference type="Proteomes" id="UP000001542"/>
    </source>
</evidence>
<dbReference type="SMART" id="SM00320">
    <property type="entry name" value="WD40"/>
    <property type="match status" value="10"/>
</dbReference>
<dbReference type="GO" id="GO:0032040">
    <property type="term" value="C:small-subunit processome"/>
    <property type="evidence" value="ECO:0000318"/>
    <property type="project" value="GO_Central"/>
</dbReference>
<evidence type="ECO:0000313" key="6">
    <source>
        <dbReference type="EMBL" id="EAY21239.1"/>
    </source>
</evidence>
<dbReference type="PROSITE" id="PS50082">
    <property type="entry name" value="WD_REPEATS_2"/>
    <property type="match status" value="3"/>
</dbReference>
<name>A2DE21_TRIV3</name>
<feature type="repeat" description="WD" evidence="4">
    <location>
        <begin position="332"/>
        <end position="373"/>
    </location>
</feature>
<feature type="repeat" description="WD" evidence="4">
    <location>
        <begin position="374"/>
        <end position="415"/>
    </location>
</feature>
<dbReference type="Pfam" id="PF04003">
    <property type="entry name" value="Utp12"/>
    <property type="match status" value="1"/>
</dbReference>
<proteinExistence type="inferred from homology"/>
<organism evidence="6 7">
    <name type="scientific">Trichomonas vaginalis (strain ATCC PRA-98 / G3)</name>
    <dbReference type="NCBI Taxonomy" id="412133"/>
    <lineage>
        <taxon>Eukaryota</taxon>
        <taxon>Metamonada</taxon>
        <taxon>Parabasalia</taxon>
        <taxon>Trichomonadida</taxon>
        <taxon>Trichomonadidae</taxon>
        <taxon>Trichomonas</taxon>
    </lineage>
</organism>
<keyword evidence="7" id="KW-1185">Reference proteome</keyword>
<keyword evidence="3" id="KW-0677">Repeat</keyword>
<dbReference type="InParanoid" id="A2DE21"/>
<protein>
    <submittedName>
        <fullName evidence="6">Periodic tryptophan protein 2 homolog-related protein</fullName>
    </submittedName>
</protein>
<dbReference type="InterPro" id="IPR015943">
    <property type="entry name" value="WD40/YVTN_repeat-like_dom_sf"/>
</dbReference>
<dbReference type="InterPro" id="IPR020472">
    <property type="entry name" value="WD40_PAC1"/>
</dbReference>
<dbReference type="FunCoup" id="A2DE21">
    <property type="interactions" value="333"/>
</dbReference>
<evidence type="ECO:0000256" key="4">
    <source>
        <dbReference type="PROSITE-ProRule" id="PRU00221"/>
    </source>
</evidence>
<dbReference type="InterPro" id="IPR007148">
    <property type="entry name" value="SSU_processome_Utp12"/>
</dbReference>
<dbReference type="PANTHER" id="PTHR19858">
    <property type="entry name" value="WD40 REPEAT PROTEIN"/>
    <property type="match status" value="1"/>
</dbReference>
<dbReference type="OrthoDB" id="3142434at2759"/>
<dbReference type="KEGG" id="tva:5466783"/>
<dbReference type="InterPro" id="IPR036322">
    <property type="entry name" value="WD40_repeat_dom_sf"/>
</dbReference>
<sequence length="822" mass="90493">MSNRGTSLDFVFSNLLSGTDSGSTIEFLPTGDKLLIPQGNRLVIFDCARGESKTHYIEHPATITHVAVSDKDDYIATSDAKNNLFISQLGSNTLCYRKLFKEEITAIAFGPGKTGLIVGSQNKVRFFKHPSEVNSLKPFIKKRPPIGDHHFASINTIAFSPDGKLIATCSSDLSVHIMMTEPNENFAPISLTGHRGKPLFAYFDKENPKQITTCGGDGTLFVWELDDEFNIKIISRRRLDEEDFDKPKTKYQTLLVGAYNGDVIITDDGNGTFKTYAVPSLTMPVLSTFTVRFSTEKVQALAISKRFAAFTSAKLGELIVWDLQTGSVAQRSQGHYGGVSCFAYSPNGIVIATGGDDGKLKLWDSYSGSCLMTFDEHRAPITDVAFGESGRTVVTCSLDGTCKAFDVVRGKCFREMTTDVPSEFTHVAINPKCEIVAASTKSNATIILWDISTGKVLEELTGHTQPISSLCFTPLSQLVSGSWDGTSRIWDFLETQTSQPYDAHGEVTAVAISPDGKTLAMANSSGRLIFYSTHDESFLGEINVTEDARGGKLIDGQRSAKNTRWFFDSIDFSPDGSFLVCGGRTKFVCVYSVSNLVLMRRFAHTKNTEYSGVEGYVQKYHGSGKAEEVIKAQFAEKPVITAAANEVRWCPTGRGISAATPEGLLVYVSADQVITDPIELETDVTPDNVREAIKKGEYVLAVTLGVRLGHTERDLLKESMLSVPDDQIDFVSNHLPLKYVPDFLQFLSEQLRESQDVELLIKWMKSVLRFHSKRLSQESSAPQTAHLIQKAFAGRIDPVKVVARQNLDTLTFLCSQPEPEIE</sequence>
<dbReference type="EMBL" id="DS113191">
    <property type="protein sequence ID" value="EAY21239.1"/>
    <property type="molecule type" value="Genomic_DNA"/>
</dbReference>
<dbReference type="CDD" id="cd00200">
    <property type="entry name" value="WD40"/>
    <property type="match status" value="1"/>
</dbReference>
<feature type="repeat" description="WD" evidence="4">
    <location>
        <begin position="460"/>
        <end position="500"/>
    </location>
</feature>
<dbReference type="SUPFAM" id="SSF50978">
    <property type="entry name" value="WD40 repeat-like"/>
    <property type="match status" value="3"/>
</dbReference>
<reference evidence="6" key="2">
    <citation type="journal article" date="2007" name="Science">
        <title>Draft genome sequence of the sexually transmitted pathogen Trichomonas vaginalis.</title>
        <authorList>
            <person name="Carlton J.M."/>
            <person name="Hirt R.P."/>
            <person name="Silva J.C."/>
            <person name="Delcher A.L."/>
            <person name="Schatz M."/>
            <person name="Zhao Q."/>
            <person name="Wortman J.R."/>
            <person name="Bidwell S.L."/>
            <person name="Alsmark U.C.M."/>
            <person name="Besteiro S."/>
            <person name="Sicheritz-Ponten T."/>
            <person name="Noel C.J."/>
            <person name="Dacks J.B."/>
            <person name="Foster P.G."/>
            <person name="Simillion C."/>
            <person name="Van de Peer Y."/>
            <person name="Miranda-Saavedra D."/>
            <person name="Barton G.J."/>
            <person name="Westrop G.D."/>
            <person name="Mueller S."/>
            <person name="Dessi D."/>
            <person name="Fiori P.L."/>
            <person name="Ren Q."/>
            <person name="Paulsen I."/>
            <person name="Zhang H."/>
            <person name="Bastida-Corcuera F.D."/>
            <person name="Simoes-Barbosa A."/>
            <person name="Brown M.T."/>
            <person name="Hayes R.D."/>
            <person name="Mukherjee M."/>
            <person name="Okumura C.Y."/>
            <person name="Schneider R."/>
            <person name="Smith A.J."/>
            <person name="Vanacova S."/>
            <person name="Villalvazo M."/>
            <person name="Haas B.J."/>
            <person name="Pertea M."/>
            <person name="Feldblyum T.V."/>
            <person name="Utterback T.R."/>
            <person name="Shu C.L."/>
            <person name="Osoegawa K."/>
            <person name="de Jong P.J."/>
            <person name="Hrdy I."/>
            <person name="Horvathova L."/>
            <person name="Zubacova Z."/>
            <person name="Dolezal P."/>
            <person name="Malik S.B."/>
            <person name="Logsdon J.M. Jr."/>
            <person name="Henze K."/>
            <person name="Gupta A."/>
            <person name="Wang C.C."/>
            <person name="Dunne R.L."/>
            <person name="Upcroft J.A."/>
            <person name="Upcroft P."/>
            <person name="White O."/>
            <person name="Salzberg S.L."/>
            <person name="Tang P."/>
            <person name="Chiu C.-H."/>
            <person name="Lee Y.-S."/>
            <person name="Embley T.M."/>
            <person name="Coombs G.H."/>
            <person name="Mottram J.C."/>
            <person name="Tachezy J."/>
            <person name="Fraser-Liggett C.M."/>
            <person name="Johnson P.J."/>
        </authorList>
    </citation>
    <scope>NUCLEOTIDE SEQUENCE [LARGE SCALE GENOMIC DNA]</scope>
    <source>
        <strain evidence="6">G3</strain>
    </source>
</reference>
<evidence type="ECO:0000256" key="1">
    <source>
        <dbReference type="ARBA" id="ARBA00010226"/>
    </source>
</evidence>
<dbReference type="VEuPathDB" id="TrichDB:TVAGG3_0174040"/>
<gene>
    <name evidence="6" type="ORF">TVAG_166140</name>
</gene>
<dbReference type="InterPro" id="IPR027145">
    <property type="entry name" value="PWP2"/>
</dbReference>
<dbReference type="AlphaFoldDB" id="A2DE21"/>
<dbReference type="VEuPathDB" id="TrichDB:TVAG_166140"/>
<dbReference type="PANTHER" id="PTHR19858:SF0">
    <property type="entry name" value="PERIODIC TRYPTOPHAN PROTEIN 2 HOMOLOG"/>
    <property type="match status" value="1"/>
</dbReference>
<evidence type="ECO:0000256" key="2">
    <source>
        <dbReference type="ARBA" id="ARBA00022574"/>
    </source>
</evidence>
<accession>A2DE21</accession>
<dbReference type="eggNOG" id="KOG0291">
    <property type="taxonomic scope" value="Eukaryota"/>
</dbReference>
<dbReference type="GO" id="GO:0034388">
    <property type="term" value="C:Pwp2p-containing subcomplex of 90S preribosome"/>
    <property type="evidence" value="ECO:0000318"/>
    <property type="project" value="GO_Central"/>
</dbReference>
<evidence type="ECO:0000256" key="3">
    <source>
        <dbReference type="ARBA" id="ARBA00022737"/>
    </source>
</evidence>
<dbReference type="Proteomes" id="UP000001542">
    <property type="component" value="Unassembled WGS sequence"/>
</dbReference>
<dbReference type="STRING" id="5722.A2DE21"/>